<dbReference type="RefSeq" id="XP_007871626.1">
    <property type="nucleotide sequence ID" value="XM_007873435.1"/>
</dbReference>
<dbReference type="HOGENOM" id="CLU_2133763_0_0_1"/>
<accession>S7RC07</accession>
<dbReference type="Proteomes" id="UP000030669">
    <property type="component" value="Unassembled WGS sequence"/>
</dbReference>
<proteinExistence type="predicted"/>
<protein>
    <submittedName>
        <fullName evidence="1">Uncharacterized protein</fullName>
    </submittedName>
</protein>
<gene>
    <name evidence="1" type="ORF">GLOTRDRAFT_134461</name>
</gene>
<name>S7RC07_GLOTA</name>
<dbReference type="GeneID" id="19303052"/>
<organism evidence="1 2">
    <name type="scientific">Gloeophyllum trabeum (strain ATCC 11539 / FP-39264 / Madison 617)</name>
    <name type="common">Brown rot fungus</name>
    <dbReference type="NCBI Taxonomy" id="670483"/>
    <lineage>
        <taxon>Eukaryota</taxon>
        <taxon>Fungi</taxon>
        <taxon>Dikarya</taxon>
        <taxon>Basidiomycota</taxon>
        <taxon>Agaricomycotina</taxon>
        <taxon>Agaricomycetes</taxon>
        <taxon>Gloeophyllales</taxon>
        <taxon>Gloeophyllaceae</taxon>
        <taxon>Gloeophyllum</taxon>
    </lineage>
</organism>
<dbReference type="AlphaFoldDB" id="S7RC07"/>
<keyword evidence="2" id="KW-1185">Reference proteome</keyword>
<reference evidence="1 2" key="1">
    <citation type="journal article" date="2012" name="Science">
        <title>The Paleozoic origin of enzymatic lignin decomposition reconstructed from 31 fungal genomes.</title>
        <authorList>
            <person name="Floudas D."/>
            <person name="Binder M."/>
            <person name="Riley R."/>
            <person name="Barry K."/>
            <person name="Blanchette R.A."/>
            <person name="Henrissat B."/>
            <person name="Martinez A.T."/>
            <person name="Otillar R."/>
            <person name="Spatafora J.W."/>
            <person name="Yadav J.S."/>
            <person name="Aerts A."/>
            <person name="Benoit I."/>
            <person name="Boyd A."/>
            <person name="Carlson A."/>
            <person name="Copeland A."/>
            <person name="Coutinho P.M."/>
            <person name="de Vries R.P."/>
            <person name="Ferreira P."/>
            <person name="Findley K."/>
            <person name="Foster B."/>
            <person name="Gaskell J."/>
            <person name="Glotzer D."/>
            <person name="Gorecki P."/>
            <person name="Heitman J."/>
            <person name="Hesse C."/>
            <person name="Hori C."/>
            <person name="Igarashi K."/>
            <person name="Jurgens J.A."/>
            <person name="Kallen N."/>
            <person name="Kersten P."/>
            <person name="Kohler A."/>
            <person name="Kuees U."/>
            <person name="Kumar T.K.A."/>
            <person name="Kuo A."/>
            <person name="LaButti K."/>
            <person name="Larrondo L.F."/>
            <person name="Lindquist E."/>
            <person name="Ling A."/>
            <person name="Lombard V."/>
            <person name="Lucas S."/>
            <person name="Lundell T."/>
            <person name="Martin R."/>
            <person name="McLaughlin D.J."/>
            <person name="Morgenstern I."/>
            <person name="Morin E."/>
            <person name="Murat C."/>
            <person name="Nagy L.G."/>
            <person name="Nolan M."/>
            <person name="Ohm R.A."/>
            <person name="Patyshakuliyeva A."/>
            <person name="Rokas A."/>
            <person name="Ruiz-Duenas F.J."/>
            <person name="Sabat G."/>
            <person name="Salamov A."/>
            <person name="Samejima M."/>
            <person name="Schmutz J."/>
            <person name="Slot J.C."/>
            <person name="St John F."/>
            <person name="Stenlid J."/>
            <person name="Sun H."/>
            <person name="Sun S."/>
            <person name="Syed K."/>
            <person name="Tsang A."/>
            <person name="Wiebenga A."/>
            <person name="Young D."/>
            <person name="Pisabarro A."/>
            <person name="Eastwood D.C."/>
            <person name="Martin F."/>
            <person name="Cullen D."/>
            <person name="Grigoriev I.V."/>
            <person name="Hibbett D.S."/>
        </authorList>
    </citation>
    <scope>NUCLEOTIDE SEQUENCE [LARGE SCALE GENOMIC DNA]</scope>
    <source>
        <strain evidence="1 2">ATCC 11539</strain>
    </source>
</reference>
<dbReference type="EMBL" id="KB469492">
    <property type="protein sequence ID" value="EPQ49919.1"/>
    <property type="molecule type" value="Genomic_DNA"/>
</dbReference>
<evidence type="ECO:0000313" key="1">
    <source>
        <dbReference type="EMBL" id="EPQ49919.1"/>
    </source>
</evidence>
<sequence>MAVEGASAAGDVLRAKASKEVKRFLKQEYIVAIVSGRWWAMVVKVPKTIIARFEMLLGPLPALQGATTERTGLLWNDKDTERSKEKIKKKILWYGVSPRRTLAPLVQGMSPHP</sequence>
<dbReference type="KEGG" id="gtr:GLOTRDRAFT_134461"/>
<evidence type="ECO:0000313" key="2">
    <source>
        <dbReference type="Proteomes" id="UP000030669"/>
    </source>
</evidence>